<dbReference type="InterPro" id="IPR045380">
    <property type="entry name" value="LD_TPept_scaffold_dom"/>
</dbReference>
<dbReference type="AlphaFoldDB" id="A0A0E9N6K2"/>
<dbReference type="GO" id="GO:0071555">
    <property type="term" value="P:cell wall organization"/>
    <property type="evidence" value="ECO:0007669"/>
    <property type="project" value="UniProtKB-UniRule"/>
</dbReference>
<dbReference type="RefSeq" id="WP_046370959.1">
    <property type="nucleotide sequence ID" value="NZ_BBWV01000004.1"/>
</dbReference>
<evidence type="ECO:0000256" key="5">
    <source>
        <dbReference type="ARBA" id="ARBA00022984"/>
    </source>
</evidence>
<evidence type="ECO:0000256" key="4">
    <source>
        <dbReference type="ARBA" id="ARBA00022960"/>
    </source>
</evidence>
<comment type="caution">
    <text evidence="9">The sequence shown here is derived from an EMBL/GenBank/DDBJ whole genome shotgun (WGS) entry which is preliminary data.</text>
</comment>
<evidence type="ECO:0000256" key="2">
    <source>
        <dbReference type="ARBA" id="ARBA00005992"/>
    </source>
</evidence>
<dbReference type="Pfam" id="PF20142">
    <property type="entry name" value="Scaffold"/>
    <property type="match status" value="1"/>
</dbReference>
<dbReference type="SUPFAM" id="SSF47090">
    <property type="entry name" value="PGBD-like"/>
    <property type="match status" value="1"/>
</dbReference>
<evidence type="ECO:0000259" key="8">
    <source>
        <dbReference type="PROSITE" id="PS52029"/>
    </source>
</evidence>
<keyword evidence="10" id="KW-1185">Reference proteome</keyword>
<dbReference type="UniPathway" id="UPA00219"/>
<dbReference type="PROSITE" id="PS52029">
    <property type="entry name" value="LD_TPASE"/>
    <property type="match status" value="1"/>
</dbReference>
<feature type="active site" description="Proton donor/acceptor" evidence="7">
    <location>
        <position position="435"/>
    </location>
</feature>
<dbReference type="SUPFAM" id="SSF141523">
    <property type="entry name" value="L,D-transpeptidase catalytic domain-like"/>
    <property type="match status" value="1"/>
</dbReference>
<evidence type="ECO:0000313" key="9">
    <source>
        <dbReference type="EMBL" id="GAO44970.1"/>
    </source>
</evidence>
<dbReference type="CDD" id="cd16913">
    <property type="entry name" value="YkuD_like"/>
    <property type="match status" value="1"/>
</dbReference>
<reference evidence="9 10" key="1">
    <citation type="submission" date="2015-04" db="EMBL/GenBank/DDBJ databases">
        <title>Whole genome shotgun sequence of Flavihumibacter petaseus NBRC 106054.</title>
        <authorList>
            <person name="Miyazawa S."/>
            <person name="Hosoyama A."/>
            <person name="Hashimoto M."/>
            <person name="Noguchi M."/>
            <person name="Tsuchikane K."/>
            <person name="Ohji S."/>
            <person name="Yamazoe A."/>
            <person name="Ichikawa N."/>
            <person name="Kimura A."/>
            <person name="Fujita N."/>
        </authorList>
    </citation>
    <scope>NUCLEOTIDE SEQUENCE [LARGE SCALE GENOMIC DNA]</scope>
    <source>
        <strain evidence="9 10">NBRC 106054</strain>
    </source>
</reference>
<dbReference type="InterPro" id="IPR036366">
    <property type="entry name" value="PGBDSf"/>
</dbReference>
<evidence type="ECO:0000256" key="7">
    <source>
        <dbReference type="PROSITE-ProRule" id="PRU01373"/>
    </source>
</evidence>
<dbReference type="Pfam" id="PF03734">
    <property type="entry name" value="YkuD"/>
    <property type="match status" value="1"/>
</dbReference>
<dbReference type="InterPro" id="IPR002477">
    <property type="entry name" value="Peptidoglycan-bd-like"/>
</dbReference>
<dbReference type="PANTHER" id="PTHR41533:SF2">
    <property type="entry name" value="BLR7131 PROTEIN"/>
    <property type="match status" value="1"/>
</dbReference>
<dbReference type="GO" id="GO:0004180">
    <property type="term" value="F:carboxypeptidase activity"/>
    <property type="evidence" value="ECO:0007669"/>
    <property type="project" value="UniProtKB-ARBA"/>
</dbReference>
<feature type="active site" description="Nucleophile" evidence="7">
    <location>
        <position position="454"/>
    </location>
</feature>
<dbReference type="Gene3D" id="2.40.440.10">
    <property type="entry name" value="L,D-transpeptidase catalytic domain-like"/>
    <property type="match status" value="1"/>
</dbReference>
<evidence type="ECO:0000256" key="6">
    <source>
        <dbReference type="ARBA" id="ARBA00023316"/>
    </source>
</evidence>
<feature type="domain" description="L,D-TPase catalytic" evidence="8">
    <location>
        <begin position="324"/>
        <end position="482"/>
    </location>
</feature>
<dbReference type="STRING" id="1220578.FPE01S_04_02130"/>
<keyword evidence="6 7" id="KW-0961">Cell wall biogenesis/degradation</keyword>
<evidence type="ECO:0000313" key="10">
    <source>
        <dbReference type="Proteomes" id="UP000033121"/>
    </source>
</evidence>
<keyword evidence="4 7" id="KW-0133">Cell shape</keyword>
<dbReference type="Gene3D" id="1.10.101.10">
    <property type="entry name" value="PGBD-like superfamily/PGBD"/>
    <property type="match status" value="1"/>
</dbReference>
<evidence type="ECO:0000256" key="1">
    <source>
        <dbReference type="ARBA" id="ARBA00004752"/>
    </source>
</evidence>
<dbReference type="EMBL" id="BBWV01000004">
    <property type="protein sequence ID" value="GAO44970.1"/>
    <property type="molecule type" value="Genomic_DNA"/>
</dbReference>
<dbReference type="InterPro" id="IPR038063">
    <property type="entry name" value="Transpep_catalytic_dom"/>
</dbReference>
<dbReference type="GO" id="GO:0008360">
    <property type="term" value="P:regulation of cell shape"/>
    <property type="evidence" value="ECO:0007669"/>
    <property type="project" value="UniProtKB-UniRule"/>
</dbReference>
<dbReference type="Pfam" id="PF01471">
    <property type="entry name" value="PG_binding_1"/>
    <property type="match status" value="1"/>
</dbReference>
<evidence type="ECO:0000256" key="3">
    <source>
        <dbReference type="ARBA" id="ARBA00022679"/>
    </source>
</evidence>
<organism evidence="9 10">
    <name type="scientific">Flavihumibacter petaseus NBRC 106054</name>
    <dbReference type="NCBI Taxonomy" id="1220578"/>
    <lineage>
        <taxon>Bacteria</taxon>
        <taxon>Pseudomonadati</taxon>
        <taxon>Bacteroidota</taxon>
        <taxon>Chitinophagia</taxon>
        <taxon>Chitinophagales</taxon>
        <taxon>Chitinophagaceae</taxon>
        <taxon>Flavihumibacter</taxon>
    </lineage>
</organism>
<accession>A0A0E9N6K2</accession>
<protein>
    <submittedName>
        <fullName evidence="9">Putative L,D-transpeptidase</fullName>
    </submittedName>
</protein>
<comment type="similarity">
    <text evidence="2">Belongs to the YkuD family.</text>
</comment>
<gene>
    <name evidence="9" type="ORF">FPE01S_04_02130</name>
</gene>
<dbReference type="PANTHER" id="PTHR41533">
    <property type="entry name" value="L,D-TRANSPEPTIDASE HI_1667-RELATED"/>
    <property type="match status" value="1"/>
</dbReference>
<keyword evidence="5 7" id="KW-0573">Peptidoglycan synthesis</keyword>
<dbReference type="InterPro" id="IPR052905">
    <property type="entry name" value="LD-transpeptidase_YkuD-like"/>
</dbReference>
<proteinExistence type="inferred from homology"/>
<comment type="pathway">
    <text evidence="1 7">Cell wall biogenesis; peptidoglycan biosynthesis.</text>
</comment>
<dbReference type="GO" id="GO:0016740">
    <property type="term" value="F:transferase activity"/>
    <property type="evidence" value="ECO:0007669"/>
    <property type="project" value="UniProtKB-KW"/>
</dbReference>
<dbReference type="Proteomes" id="UP000033121">
    <property type="component" value="Unassembled WGS sequence"/>
</dbReference>
<dbReference type="InterPro" id="IPR005490">
    <property type="entry name" value="LD_TPept_cat_dom"/>
</dbReference>
<dbReference type="InterPro" id="IPR036365">
    <property type="entry name" value="PGBD-like_sf"/>
</dbReference>
<sequence>MKVHSSIFLIFLLVTGLSPSCQEASKGPSGQIISRDTTISTKSAFSTLFIDSSYLEHFLADRQVIDTGRQLYRNFYNQRNFSLAWFDSSGIAEQANLFWNLQANYIAFSGDSSIYNPFLQQWADSVGVYGARAIPDSLRSRIELELTGQFFRYAAKAYMGNLKLNSADLGWFIPRRKVDILALLDSVSNNKGKDIKHLEPVNRQYGLLREALNRYYEIEKQGAWDHLATTQKKITIGDTGQAVLQLKRRLFLSGDLGKMDSVPLFDTALAAAVRKFQYRYGLREDGIVGGATLQEINRPINYRIRQILVNMERLRWVPDEPATDYLLVNIPEYRLHVYEKGRNLVFNMNVVVGSTTHHSVIFTGNLKNIVFSPYWYVPPGILQKEVLPGIKRNKNYLSSHNMEWNGGNVRQKPGPKNSLGLVKFLFPNSYNIYLHDTPSKSLFNESKRDFSHGCIRVAEPKKLAAWLLRDEKSWTSEKIDAAMHKGSETWVTIKQELPVFIGYFTAWVDRQGNLNFREDIYGHDKIMMEKMFR</sequence>
<name>A0A0E9N6K2_9BACT</name>
<keyword evidence="3" id="KW-0808">Transferase</keyword>
<dbReference type="GO" id="GO:0009252">
    <property type="term" value="P:peptidoglycan biosynthetic process"/>
    <property type="evidence" value="ECO:0007669"/>
    <property type="project" value="UniProtKB-UniPathway"/>
</dbReference>
<dbReference type="OrthoDB" id="9778545at2"/>